<comment type="catalytic activity">
    <reaction evidence="1">
        <text>Hydrolysis of (1-&gt;3)-beta-D-glucosidic linkages in (1-&gt;3)-beta-D-glucans.</text>
        <dbReference type="EC" id="3.2.1.39"/>
    </reaction>
</comment>
<keyword evidence="5 7" id="KW-0378">Hydrolase</keyword>
<dbReference type="GO" id="GO:0016787">
    <property type="term" value="F:hydrolase activity"/>
    <property type="evidence" value="ECO:0007669"/>
    <property type="project" value="UniProtKB-KW"/>
</dbReference>
<feature type="signal peptide" evidence="6">
    <location>
        <begin position="1"/>
        <end position="16"/>
    </location>
</feature>
<evidence type="ECO:0000256" key="2">
    <source>
        <dbReference type="ARBA" id="ARBA00004196"/>
    </source>
</evidence>
<dbReference type="EMBL" id="JAQQWK010000004">
    <property type="protein sequence ID" value="KAK8043489.1"/>
    <property type="molecule type" value="Genomic_DNA"/>
</dbReference>
<dbReference type="EC" id="3.2.1.39" evidence="4"/>
<feature type="chain" id="PRO_5046735663" description="glucan endo-1,3-beta-D-glucosidase" evidence="6">
    <location>
        <begin position="17"/>
        <end position="386"/>
    </location>
</feature>
<evidence type="ECO:0000313" key="8">
    <source>
        <dbReference type="Proteomes" id="UP001444661"/>
    </source>
</evidence>
<dbReference type="InterPro" id="IPR017853">
    <property type="entry name" value="GH"/>
</dbReference>
<evidence type="ECO:0000313" key="7">
    <source>
        <dbReference type="EMBL" id="KAK8043489.1"/>
    </source>
</evidence>
<sequence>MRFATSVLALAASANAACVSRSHPANGSGSNSGYPVAVAHNAVVGGHASNSSAPAAKPLGQSKAAAIPVQNKAAAIPVQNKAAAIPVQSKAVAPNNIKGFNYGAFFMNQQAKVQNDFAYEFNRAKNLPGTSGWNSARLYSMVQWNTANDVIQAIPAAIDTQTTLLLGMWISGGPQAVDNEIAALKKAIAQYGSKFTDLVVGLSVGSEDLYRQGAGEIGTTPEYLIECIAKVRDAIRGTALEGTAIGHVDTYDSFVNGNNRAVIDHIDWLGFDGYPFWEKNNPNSIENAHERFYEGFSKTKALAGNKPVYVTETGWPVVGKQQGAAVANAENARRYWKDIACSLIESGVNLWWYDLQESQYGQAEPDFGIFPAGDLGSLQPSYELTC</sequence>
<dbReference type="InterPro" id="IPR050732">
    <property type="entry name" value="Beta-glucan_modifiers"/>
</dbReference>
<dbReference type="Gene3D" id="3.20.20.80">
    <property type="entry name" value="Glycosidases"/>
    <property type="match status" value="1"/>
</dbReference>
<comment type="subcellular location">
    <subcellularLocation>
        <location evidence="2">Cell envelope</location>
    </subcellularLocation>
</comment>
<name>A0ABR1TCI3_9PEZI</name>
<protein>
    <recommendedName>
        <fullName evidence="4">glucan endo-1,3-beta-D-glucosidase</fullName>
        <ecNumber evidence="4">3.2.1.39</ecNumber>
    </recommendedName>
</protein>
<evidence type="ECO:0000256" key="3">
    <source>
        <dbReference type="ARBA" id="ARBA00008773"/>
    </source>
</evidence>
<dbReference type="PANTHER" id="PTHR16631:SF13">
    <property type="entry name" value="GLUCAN ENDO-1,3-BETA-GLUCOSIDASE EGLC-RELATED"/>
    <property type="match status" value="1"/>
</dbReference>
<evidence type="ECO:0000256" key="5">
    <source>
        <dbReference type="ARBA" id="ARBA00022801"/>
    </source>
</evidence>
<organism evidence="7 8">
    <name type="scientific">Apiospora rasikravindrae</name>
    <dbReference type="NCBI Taxonomy" id="990691"/>
    <lineage>
        <taxon>Eukaryota</taxon>
        <taxon>Fungi</taxon>
        <taxon>Dikarya</taxon>
        <taxon>Ascomycota</taxon>
        <taxon>Pezizomycotina</taxon>
        <taxon>Sordariomycetes</taxon>
        <taxon>Xylariomycetidae</taxon>
        <taxon>Amphisphaeriales</taxon>
        <taxon>Apiosporaceae</taxon>
        <taxon>Apiospora</taxon>
    </lineage>
</organism>
<gene>
    <name evidence="7" type="ORF">PG993_005919</name>
</gene>
<evidence type="ECO:0000256" key="4">
    <source>
        <dbReference type="ARBA" id="ARBA00012780"/>
    </source>
</evidence>
<evidence type="ECO:0000256" key="1">
    <source>
        <dbReference type="ARBA" id="ARBA00000382"/>
    </source>
</evidence>
<dbReference type="Proteomes" id="UP001444661">
    <property type="component" value="Unassembled WGS sequence"/>
</dbReference>
<evidence type="ECO:0000256" key="6">
    <source>
        <dbReference type="SAM" id="SignalP"/>
    </source>
</evidence>
<comment type="caution">
    <text evidence="7">The sequence shown here is derived from an EMBL/GenBank/DDBJ whole genome shotgun (WGS) entry which is preliminary data.</text>
</comment>
<accession>A0ABR1TCI3</accession>
<keyword evidence="8" id="KW-1185">Reference proteome</keyword>
<comment type="similarity">
    <text evidence="3">Belongs to the glycosyl hydrolase 17 family.</text>
</comment>
<dbReference type="PANTHER" id="PTHR16631">
    <property type="entry name" value="GLUCAN 1,3-BETA-GLUCOSIDASE"/>
    <property type="match status" value="1"/>
</dbReference>
<reference evidence="7 8" key="1">
    <citation type="submission" date="2023-01" db="EMBL/GenBank/DDBJ databases">
        <title>Analysis of 21 Apiospora genomes using comparative genomics revels a genus with tremendous synthesis potential of carbohydrate active enzymes and secondary metabolites.</title>
        <authorList>
            <person name="Sorensen T."/>
        </authorList>
    </citation>
    <scope>NUCLEOTIDE SEQUENCE [LARGE SCALE GENOMIC DNA]</scope>
    <source>
        <strain evidence="7 8">CBS 33761</strain>
    </source>
</reference>
<dbReference type="SUPFAM" id="SSF51445">
    <property type="entry name" value="(Trans)glycosidases"/>
    <property type="match status" value="1"/>
</dbReference>
<proteinExistence type="inferred from homology"/>
<keyword evidence="6" id="KW-0732">Signal</keyword>